<feature type="transmembrane region" description="Helical" evidence="1">
    <location>
        <begin position="96"/>
        <end position="117"/>
    </location>
</feature>
<comment type="caution">
    <text evidence="2">The sequence shown here is derived from an EMBL/GenBank/DDBJ whole genome shotgun (WGS) entry which is preliminary data.</text>
</comment>
<feature type="transmembrane region" description="Helical" evidence="1">
    <location>
        <begin position="68"/>
        <end position="90"/>
    </location>
</feature>
<keyword evidence="1" id="KW-1133">Transmembrane helix</keyword>
<dbReference type="Proteomes" id="UP000286100">
    <property type="component" value="Unassembled WGS sequence"/>
</dbReference>
<dbReference type="EMBL" id="QYUM01000004">
    <property type="protein sequence ID" value="RJF85607.1"/>
    <property type="molecule type" value="Genomic_DNA"/>
</dbReference>
<keyword evidence="3" id="KW-1185">Reference proteome</keyword>
<reference evidence="2 3" key="1">
    <citation type="submission" date="2018-09" db="EMBL/GenBank/DDBJ databases">
        <authorList>
            <person name="Zhu H."/>
        </authorList>
    </citation>
    <scope>NUCLEOTIDE SEQUENCE [LARGE SCALE GENOMIC DNA]</scope>
    <source>
        <strain evidence="2 3">K2R01-6</strain>
    </source>
</reference>
<keyword evidence="1" id="KW-0812">Transmembrane</keyword>
<feature type="transmembrane region" description="Helical" evidence="1">
    <location>
        <begin position="41"/>
        <end position="61"/>
    </location>
</feature>
<dbReference type="RefSeq" id="WP_119764520.1">
    <property type="nucleotide sequence ID" value="NZ_QYUM01000004.1"/>
</dbReference>
<dbReference type="OrthoDB" id="7597103at2"/>
<keyword evidence="1" id="KW-0472">Membrane</keyword>
<accession>A0A418W6P4</accession>
<evidence type="ECO:0000313" key="3">
    <source>
        <dbReference type="Proteomes" id="UP000286100"/>
    </source>
</evidence>
<sequence length="133" mass="14132">MDNSLFLRRIFKLDALTCFACFALLTVGATPLAPLFGLDALFLRTAGLLLLPCAALFLWLGTRVAPPLALSVVAILGNFLWVAESVAVMTTRQDTLTAIGTAFVGTQAAAVLVLALLESHGVKIMRRATAMAR</sequence>
<organism evidence="2 3">
    <name type="scientific">Sphingomonas cavernae</name>
    <dbReference type="NCBI Taxonomy" id="2320861"/>
    <lineage>
        <taxon>Bacteria</taxon>
        <taxon>Pseudomonadati</taxon>
        <taxon>Pseudomonadota</taxon>
        <taxon>Alphaproteobacteria</taxon>
        <taxon>Sphingomonadales</taxon>
        <taxon>Sphingomonadaceae</taxon>
        <taxon>Sphingomonas</taxon>
    </lineage>
</organism>
<proteinExistence type="predicted"/>
<name>A0A418W6P4_9SPHN</name>
<gene>
    <name evidence="2" type="ORF">D3876_16965</name>
</gene>
<dbReference type="AlphaFoldDB" id="A0A418W6P4"/>
<protein>
    <submittedName>
        <fullName evidence="2">Uncharacterized protein</fullName>
    </submittedName>
</protein>
<evidence type="ECO:0000256" key="1">
    <source>
        <dbReference type="SAM" id="Phobius"/>
    </source>
</evidence>
<evidence type="ECO:0000313" key="2">
    <source>
        <dbReference type="EMBL" id="RJF85607.1"/>
    </source>
</evidence>